<reference evidence="12" key="1">
    <citation type="submission" date="2019-03" db="EMBL/GenBank/DDBJ databases">
        <title>Single cell metagenomics reveals metabolic interactions within the superorganism composed of flagellate Streblomastix strix and complex community of Bacteroidetes bacteria on its surface.</title>
        <authorList>
            <person name="Treitli S.C."/>
            <person name="Kolisko M."/>
            <person name="Husnik F."/>
            <person name="Keeling P."/>
            <person name="Hampl V."/>
        </authorList>
    </citation>
    <scope>NUCLEOTIDE SEQUENCE</scope>
    <source>
        <strain evidence="12">STM</strain>
    </source>
</reference>
<dbReference type="Gene3D" id="3.30.460.80">
    <property type="entry name" value="NADH:ubiquinone oxidoreductase, 30kDa subunit"/>
    <property type="match status" value="1"/>
</dbReference>
<evidence type="ECO:0000256" key="1">
    <source>
        <dbReference type="ARBA" id="ARBA00004202"/>
    </source>
</evidence>
<comment type="subunit">
    <text evidence="8">NDH-1 is composed of 13 different subunits. Subunits NuoB, CD, E, F, and G constitute the peripheral sector of the complex.</text>
</comment>
<comment type="subcellular location">
    <subcellularLocation>
        <location evidence="1">Cell membrane</location>
        <topology evidence="1">Peripheral membrane protein</topology>
    </subcellularLocation>
</comment>
<dbReference type="GO" id="GO:0048038">
    <property type="term" value="F:quinone binding"/>
    <property type="evidence" value="ECO:0007669"/>
    <property type="project" value="InterPro"/>
</dbReference>
<evidence type="ECO:0000256" key="3">
    <source>
        <dbReference type="ARBA" id="ARBA00022448"/>
    </source>
</evidence>
<proteinExistence type="inferred from homology"/>
<evidence type="ECO:0000256" key="8">
    <source>
        <dbReference type="ARBA" id="ARBA00038617"/>
    </source>
</evidence>
<organism evidence="12">
    <name type="scientific">termite gut metagenome</name>
    <dbReference type="NCBI Taxonomy" id="433724"/>
    <lineage>
        <taxon>unclassified sequences</taxon>
        <taxon>metagenomes</taxon>
        <taxon>organismal metagenomes</taxon>
    </lineage>
</organism>
<keyword evidence="3" id="KW-0813">Transport</keyword>
<evidence type="ECO:0000313" key="12">
    <source>
        <dbReference type="EMBL" id="KAA6333419.1"/>
    </source>
</evidence>
<dbReference type="InterPro" id="IPR020396">
    <property type="entry name" value="NADH_UbQ_OxRdtase_CS"/>
</dbReference>
<dbReference type="EMBL" id="SNRY01001116">
    <property type="protein sequence ID" value="KAA6333419.1"/>
    <property type="molecule type" value="Genomic_DNA"/>
</dbReference>
<name>A0A5J4RIE4_9ZZZZ</name>
<dbReference type="InterPro" id="IPR029014">
    <property type="entry name" value="NiFe-Hase_large"/>
</dbReference>
<dbReference type="InterPro" id="IPR001135">
    <property type="entry name" value="NADH_Q_OxRdtase_suD"/>
</dbReference>
<keyword evidence="7" id="KW-0511">Multifunctional enzyme</keyword>
<keyword evidence="6" id="KW-0472">Membrane</keyword>
<dbReference type="SUPFAM" id="SSF143243">
    <property type="entry name" value="Nqo5-like"/>
    <property type="match status" value="1"/>
</dbReference>
<accession>A0A5J4RIE4</accession>
<evidence type="ECO:0000256" key="2">
    <source>
        <dbReference type="ARBA" id="ARBA00010019"/>
    </source>
</evidence>
<keyword evidence="4" id="KW-1003">Cell membrane</keyword>
<dbReference type="PROSITE" id="PS00542">
    <property type="entry name" value="COMPLEX1_30K"/>
    <property type="match status" value="1"/>
</dbReference>
<dbReference type="SUPFAM" id="SSF56762">
    <property type="entry name" value="HydB/Nqo4-like"/>
    <property type="match status" value="1"/>
</dbReference>
<dbReference type="GO" id="GO:0008137">
    <property type="term" value="F:NADH dehydrogenase (ubiquinone) activity"/>
    <property type="evidence" value="ECO:0007669"/>
    <property type="project" value="InterPro"/>
</dbReference>
<feature type="domain" description="NADH-quinone oxidoreductase subunit D" evidence="11">
    <location>
        <begin position="446"/>
        <end position="520"/>
    </location>
</feature>
<dbReference type="AlphaFoldDB" id="A0A5J4RIE4"/>
<comment type="caution">
    <text evidence="12">The sequence shown here is derived from an EMBL/GenBank/DDBJ whole genome shotgun (WGS) entry which is preliminary data.</text>
</comment>
<dbReference type="Pfam" id="PF00329">
    <property type="entry name" value="Complex1_30kDa"/>
    <property type="match status" value="1"/>
</dbReference>
<dbReference type="HAMAP" id="MF_01358">
    <property type="entry name" value="NDH1_NuoD"/>
    <property type="match status" value="1"/>
</dbReference>
<dbReference type="Pfam" id="PF00346">
    <property type="entry name" value="Complex1_49kDa"/>
    <property type="match status" value="2"/>
</dbReference>
<keyword evidence="5" id="KW-0520">NAD</keyword>
<comment type="similarity">
    <text evidence="2">In the C-terminal section; belongs to the complex I 49 kDa subunit family.</text>
</comment>
<evidence type="ECO:0000259" key="11">
    <source>
        <dbReference type="Pfam" id="PF00346"/>
    </source>
</evidence>
<dbReference type="InterPro" id="IPR022885">
    <property type="entry name" value="NDH1_su_D/H"/>
</dbReference>
<feature type="domain" description="NADH:ubiquinone oxidoreductase 30kDa subunit" evidence="10">
    <location>
        <begin position="7"/>
        <end position="119"/>
    </location>
</feature>
<sequence>MNEIIEIAATNLRDEALKLHRDKQMDFLEDLIGMDWGDTLGVIYYLESTITGERTAIKTTATNRENPFLPSVSDIWKAAGLKEREVYDFFGIRFTNHPDMRRLYLRHDWVGFPLRKDDDPADSRNPFRIDNEDTVDSTFTWELTSDGTIRNKERLIFGNDEYVINIGPQHPATHGVLRLRVSLEGEIVHKIDVNCGYIHRGIEKLCESCTYPQTLAFTDRLDYMSAHQNRHALCMCIEKAMEIEVSERVQYIRTIMDELQRINSHLLFYSCLCMDLGGLTPFFYGFRDREKILNIFEETCGGRLIMNYNTIGGVQADIHPGFIHRVKEFIPYLRGIIHEYHDIFTGNIIAQQRMKQVGILSREDAISFGTTGGTGRASGWACDVRKRTPYGVYDKVEFKEILYTEGDCFARYMVRMDEIMESMKIIEQLIDNIPEGNYQEKTKPVIRVPEGSYYTAVESSRGEFGVFLESRGDKSPYRLQFRSTGLPLVSAIETIARGGKIADLIAIGGTLDYIIPDIDR</sequence>
<protein>
    <submittedName>
        <fullName evidence="12">NADH-quinone oxidoreductase subunit C</fullName>
    </submittedName>
</protein>
<dbReference type="Gene3D" id="1.10.645.10">
    <property type="entry name" value="Cytochrome-c3 Hydrogenase, chain B"/>
    <property type="match status" value="1"/>
</dbReference>
<comment type="catalytic activity">
    <reaction evidence="9">
        <text>a quinone + NADH + 5 H(+)(in) = a quinol + NAD(+) + 4 H(+)(out)</text>
        <dbReference type="Rhea" id="RHEA:57888"/>
        <dbReference type="ChEBI" id="CHEBI:15378"/>
        <dbReference type="ChEBI" id="CHEBI:24646"/>
        <dbReference type="ChEBI" id="CHEBI:57540"/>
        <dbReference type="ChEBI" id="CHEBI:57945"/>
        <dbReference type="ChEBI" id="CHEBI:132124"/>
    </reaction>
</comment>
<evidence type="ECO:0000256" key="4">
    <source>
        <dbReference type="ARBA" id="ARBA00022475"/>
    </source>
</evidence>
<dbReference type="InterPro" id="IPR001268">
    <property type="entry name" value="NADH_UbQ_OxRdtase_30kDa_su"/>
</dbReference>
<feature type="domain" description="NADH-quinone oxidoreductase subunit D" evidence="11">
    <location>
        <begin position="275"/>
        <end position="443"/>
    </location>
</feature>
<evidence type="ECO:0000259" key="10">
    <source>
        <dbReference type="Pfam" id="PF00329"/>
    </source>
</evidence>
<dbReference type="PANTHER" id="PTHR11993">
    <property type="entry name" value="NADH-UBIQUINONE OXIDOREDUCTASE 49 KDA SUBUNIT"/>
    <property type="match status" value="1"/>
</dbReference>
<evidence type="ECO:0000256" key="5">
    <source>
        <dbReference type="ARBA" id="ARBA00023027"/>
    </source>
</evidence>
<evidence type="ECO:0000256" key="9">
    <source>
        <dbReference type="ARBA" id="ARBA00047712"/>
    </source>
</evidence>
<gene>
    <name evidence="12" type="ORF">EZS27_018158</name>
</gene>
<dbReference type="GO" id="GO:0051287">
    <property type="term" value="F:NAD binding"/>
    <property type="evidence" value="ECO:0007669"/>
    <property type="project" value="InterPro"/>
</dbReference>
<dbReference type="GO" id="GO:0016651">
    <property type="term" value="F:oxidoreductase activity, acting on NAD(P)H"/>
    <property type="evidence" value="ECO:0007669"/>
    <property type="project" value="InterPro"/>
</dbReference>
<dbReference type="PANTHER" id="PTHR11993:SF10">
    <property type="entry name" value="NADH DEHYDROGENASE [UBIQUINONE] IRON-SULFUR PROTEIN 2, MITOCHONDRIAL"/>
    <property type="match status" value="1"/>
</dbReference>
<dbReference type="InterPro" id="IPR037232">
    <property type="entry name" value="NADH_quin_OxRdtase_su_C/D-like"/>
</dbReference>
<evidence type="ECO:0000256" key="7">
    <source>
        <dbReference type="ARBA" id="ARBA00023268"/>
    </source>
</evidence>
<evidence type="ECO:0000256" key="6">
    <source>
        <dbReference type="ARBA" id="ARBA00023136"/>
    </source>
</evidence>
<dbReference type="GO" id="GO:0005886">
    <property type="term" value="C:plasma membrane"/>
    <property type="evidence" value="ECO:0007669"/>
    <property type="project" value="UniProtKB-SubCell"/>
</dbReference>
<dbReference type="NCBIfam" id="NF004739">
    <property type="entry name" value="PRK06075.1"/>
    <property type="match status" value="1"/>
</dbReference>